<proteinExistence type="predicted"/>
<dbReference type="Proteomes" id="UP000011087">
    <property type="component" value="Unassembled WGS sequence"/>
</dbReference>
<dbReference type="SUPFAM" id="SSF52087">
    <property type="entry name" value="CRAL/TRIO domain"/>
    <property type="match status" value="1"/>
</dbReference>
<gene>
    <name evidence="1" type="ORF">GUITHDRAFT_117430</name>
</gene>
<dbReference type="EnsemblProtists" id="EKX36432">
    <property type="protein sequence ID" value="EKX36432"/>
    <property type="gene ID" value="GUITHDRAFT_117430"/>
</dbReference>
<reference evidence="3" key="2">
    <citation type="submission" date="2012-11" db="EMBL/GenBank/DDBJ databases">
        <authorList>
            <person name="Kuo A."/>
            <person name="Curtis B.A."/>
            <person name="Tanifuji G."/>
            <person name="Burki F."/>
            <person name="Gruber A."/>
            <person name="Irimia M."/>
            <person name="Maruyama S."/>
            <person name="Arias M.C."/>
            <person name="Ball S.G."/>
            <person name="Gile G.H."/>
            <person name="Hirakawa Y."/>
            <person name="Hopkins J.F."/>
            <person name="Rensing S.A."/>
            <person name="Schmutz J."/>
            <person name="Symeonidi A."/>
            <person name="Elias M."/>
            <person name="Eveleigh R.J."/>
            <person name="Herman E.K."/>
            <person name="Klute M.J."/>
            <person name="Nakayama T."/>
            <person name="Obornik M."/>
            <person name="Reyes-Prieto A."/>
            <person name="Armbrust E.V."/>
            <person name="Aves S.J."/>
            <person name="Beiko R.G."/>
            <person name="Coutinho P."/>
            <person name="Dacks J.B."/>
            <person name="Durnford D.G."/>
            <person name="Fast N.M."/>
            <person name="Green B.R."/>
            <person name="Grisdale C."/>
            <person name="Hempe F."/>
            <person name="Henrissat B."/>
            <person name="Hoppner M.P."/>
            <person name="Ishida K.-I."/>
            <person name="Kim E."/>
            <person name="Koreny L."/>
            <person name="Kroth P.G."/>
            <person name="Liu Y."/>
            <person name="Malik S.-B."/>
            <person name="Maier U.G."/>
            <person name="McRose D."/>
            <person name="Mock T."/>
            <person name="Neilson J.A."/>
            <person name="Onodera N.T."/>
            <person name="Poole A.M."/>
            <person name="Pritham E.J."/>
            <person name="Richards T.A."/>
            <person name="Rocap G."/>
            <person name="Roy S.W."/>
            <person name="Sarai C."/>
            <person name="Schaack S."/>
            <person name="Shirato S."/>
            <person name="Slamovits C.H."/>
            <person name="Spencer D.F."/>
            <person name="Suzuki S."/>
            <person name="Worden A.Z."/>
            <person name="Zauner S."/>
            <person name="Barry K."/>
            <person name="Bell C."/>
            <person name="Bharti A.K."/>
            <person name="Crow J.A."/>
            <person name="Grimwood J."/>
            <person name="Kramer R."/>
            <person name="Lindquist E."/>
            <person name="Lucas S."/>
            <person name="Salamov A."/>
            <person name="McFadden G.I."/>
            <person name="Lane C.E."/>
            <person name="Keeling P.J."/>
            <person name="Gray M.W."/>
            <person name="Grigoriev I.V."/>
            <person name="Archibald J.M."/>
        </authorList>
    </citation>
    <scope>NUCLEOTIDE SEQUENCE</scope>
    <source>
        <strain evidence="3">CCMP2712</strain>
    </source>
</reference>
<evidence type="ECO:0000313" key="2">
    <source>
        <dbReference type="EnsemblProtists" id="EKX36432"/>
    </source>
</evidence>
<dbReference type="PaxDb" id="55529-EKX36432"/>
<dbReference type="GeneID" id="17293168"/>
<dbReference type="AlphaFoldDB" id="L1IK01"/>
<dbReference type="HOGENOM" id="CLU_1351120_0_0_1"/>
<keyword evidence="3" id="KW-1185">Reference proteome</keyword>
<evidence type="ECO:0000313" key="3">
    <source>
        <dbReference type="Proteomes" id="UP000011087"/>
    </source>
</evidence>
<dbReference type="OrthoDB" id="6682367at2759"/>
<reference evidence="2" key="3">
    <citation type="submission" date="2016-03" db="UniProtKB">
        <authorList>
            <consortium name="EnsemblProtists"/>
        </authorList>
    </citation>
    <scope>IDENTIFICATION</scope>
</reference>
<evidence type="ECO:0000313" key="1">
    <source>
        <dbReference type="EMBL" id="EKX36432.1"/>
    </source>
</evidence>
<sequence>MQADKNELTPQELAWFRELKLLCETHHMEVSSDYEIACYALVCKGSTVKALSRMAKMKKLEREHNLSSIDSVTAYQTLAKLCPGMFAACGRDKQGNADADLQFSSTSQNAFHRPFQEAEKRPGRYLPPLLPPFTHSPPSSRQCTLKVLLDAFDASTASIHDVREGTSWLCNCNGMGWSNFSFEMEKKISMLYQDGYPIKIKAM</sequence>
<dbReference type="EMBL" id="JH993074">
    <property type="protein sequence ID" value="EKX36432.1"/>
    <property type="molecule type" value="Genomic_DNA"/>
</dbReference>
<dbReference type="RefSeq" id="XP_005823412.1">
    <property type="nucleotide sequence ID" value="XM_005823355.1"/>
</dbReference>
<dbReference type="KEGG" id="gtt:GUITHDRAFT_117430"/>
<dbReference type="Gene3D" id="3.40.525.10">
    <property type="entry name" value="CRAL-TRIO lipid binding domain"/>
    <property type="match status" value="1"/>
</dbReference>
<accession>L1IK01</accession>
<dbReference type="InterPro" id="IPR036865">
    <property type="entry name" value="CRAL-TRIO_dom_sf"/>
</dbReference>
<reference evidence="1 3" key="1">
    <citation type="journal article" date="2012" name="Nature">
        <title>Algal genomes reveal evolutionary mosaicism and the fate of nucleomorphs.</title>
        <authorList>
            <consortium name="DOE Joint Genome Institute"/>
            <person name="Curtis B.A."/>
            <person name="Tanifuji G."/>
            <person name="Burki F."/>
            <person name="Gruber A."/>
            <person name="Irimia M."/>
            <person name="Maruyama S."/>
            <person name="Arias M.C."/>
            <person name="Ball S.G."/>
            <person name="Gile G.H."/>
            <person name="Hirakawa Y."/>
            <person name="Hopkins J.F."/>
            <person name="Kuo A."/>
            <person name="Rensing S.A."/>
            <person name="Schmutz J."/>
            <person name="Symeonidi A."/>
            <person name="Elias M."/>
            <person name="Eveleigh R.J."/>
            <person name="Herman E.K."/>
            <person name="Klute M.J."/>
            <person name="Nakayama T."/>
            <person name="Obornik M."/>
            <person name="Reyes-Prieto A."/>
            <person name="Armbrust E.V."/>
            <person name="Aves S.J."/>
            <person name="Beiko R.G."/>
            <person name="Coutinho P."/>
            <person name="Dacks J.B."/>
            <person name="Durnford D.G."/>
            <person name="Fast N.M."/>
            <person name="Green B.R."/>
            <person name="Grisdale C.J."/>
            <person name="Hempel F."/>
            <person name="Henrissat B."/>
            <person name="Hoppner M.P."/>
            <person name="Ishida K."/>
            <person name="Kim E."/>
            <person name="Koreny L."/>
            <person name="Kroth P.G."/>
            <person name="Liu Y."/>
            <person name="Malik S.B."/>
            <person name="Maier U.G."/>
            <person name="McRose D."/>
            <person name="Mock T."/>
            <person name="Neilson J.A."/>
            <person name="Onodera N.T."/>
            <person name="Poole A.M."/>
            <person name="Pritham E.J."/>
            <person name="Richards T.A."/>
            <person name="Rocap G."/>
            <person name="Roy S.W."/>
            <person name="Sarai C."/>
            <person name="Schaack S."/>
            <person name="Shirato S."/>
            <person name="Slamovits C.H."/>
            <person name="Spencer D.F."/>
            <person name="Suzuki S."/>
            <person name="Worden A.Z."/>
            <person name="Zauner S."/>
            <person name="Barry K."/>
            <person name="Bell C."/>
            <person name="Bharti A.K."/>
            <person name="Crow J.A."/>
            <person name="Grimwood J."/>
            <person name="Kramer R."/>
            <person name="Lindquist E."/>
            <person name="Lucas S."/>
            <person name="Salamov A."/>
            <person name="McFadden G.I."/>
            <person name="Lane C.E."/>
            <person name="Keeling P.J."/>
            <person name="Gray M.W."/>
            <person name="Grigoriev I.V."/>
            <person name="Archibald J.M."/>
        </authorList>
    </citation>
    <scope>NUCLEOTIDE SEQUENCE</scope>
    <source>
        <strain evidence="1 3">CCMP2712</strain>
    </source>
</reference>
<organism evidence="1">
    <name type="scientific">Guillardia theta (strain CCMP2712)</name>
    <name type="common">Cryptophyte</name>
    <dbReference type="NCBI Taxonomy" id="905079"/>
    <lineage>
        <taxon>Eukaryota</taxon>
        <taxon>Cryptophyceae</taxon>
        <taxon>Pyrenomonadales</taxon>
        <taxon>Geminigeraceae</taxon>
        <taxon>Guillardia</taxon>
    </lineage>
</organism>
<dbReference type="OMA" id="IMLCERK"/>
<protein>
    <submittedName>
        <fullName evidence="1 2">Uncharacterized protein</fullName>
    </submittedName>
</protein>
<name>L1IK01_GUITC</name>